<protein>
    <submittedName>
        <fullName evidence="1">Uncharacterized protein</fullName>
    </submittedName>
</protein>
<name>A0ABQ2GDR7_9DEIO</name>
<organism evidence="1 2">
    <name type="scientific">Deinococcus aerolatus</name>
    <dbReference type="NCBI Taxonomy" id="522487"/>
    <lineage>
        <taxon>Bacteria</taxon>
        <taxon>Thermotogati</taxon>
        <taxon>Deinococcota</taxon>
        <taxon>Deinococci</taxon>
        <taxon>Deinococcales</taxon>
        <taxon>Deinococcaceae</taxon>
        <taxon>Deinococcus</taxon>
    </lineage>
</organism>
<reference evidence="2" key="1">
    <citation type="journal article" date="2019" name="Int. J. Syst. Evol. Microbiol.">
        <title>The Global Catalogue of Microorganisms (GCM) 10K type strain sequencing project: providing services to taxonomists for standard genome sequencing and annotation.</title>
        <authorList>
            <consortium name="The Broad Institute Genomics Platform"/>
            <consortium name="The Broad Institute Genome Sequencing Center for Infectious Disease"/>
            <person name="Wu L."/>
            <person name="Ma J."/>
        </authorList>
    </citation>
    <scope>NUCLEOTIDE SEQUENCE [LARGE SCALE GENOMIC DNA]</scope>
    <source>
        <strain evidence="2">JCM 15442</strain>
    </source>
</reference>
<comment type="caution">
    <text evidence="1">The sequence shown here is derived from an EMBL/GenBank/DDBJ whole genome shotgun (WGS) entry which is preliminary data.</text>
</comment>
<evidence type="ECO:0000313" key="2">
    <source>
        <dbReference type="Proteomes" id="UP000639973"/>
    </source>
</evidence>
<proteinExistence type="predicted"/>
<evidence type="ECO:0000313" key="1">
    <source>
        <dbReference type="EMBL" id="GGL89092.1"/>
    </source>
</evidence>
<keyword evidence="2" id="KW-1185">Reference proteome</keyword>
<sequence>MSFDQVGRKLAWKDAFVFEIEGCKVVGRCGCVLPVRQAFPVLNGAVKRQQCPDVGVSEVSGNNLECNAAFPPHGGQCPAQRLNRQGPDWFNRVQRLLRLDAGAACRRLLAGALAPLSAAP</sequence>
<dbReference type="EMBL" id="BMOL01000016">
    <property type="protein sequence ID" value="GGL89092.1"/>
    <property type="molecule type" value="Genomic_DNA"/>
</dbReference>
<dbReference type="RefSeq" id="WP_188973194.1">
    <property type="nucleotide sequence ID" value="NZ_BMOL01000016.1"/>
</dbReference>
<accession>A0ABQ2GDR7</accession>
<gene>
    <name evidence="1" type="ORF">GCM10010840_28990</name>
</gene>
<dbReference type="Proteomes" id="UP000639973">
    <property type="component" value="Unassembled WGS sequence"/>
</dbReference>